<dbReference type="InterPro" id="IPR037377">
    <property type="entry name" value="GTE_bromo"/>
</dbReference>
<keyword evidence="3 8" id="KW-0175">Coiled coil</keyword>
<dbReference type="InterPro" id="IPR052442">
    <property type="entry name" value="Env_Response_Regulator"/>
</dbReference>
<keyword evidence="13" id="KW-1185">Reference proteome</keyword>
<evidence type="ECO:0000256" key="2">
    <source>
        <dbReference type="ARBA" id="ARBA00023015"/>
    </source>
</evidence>
<dbReference type="Gene3D" id="1.20.920.10">
    <property type="entry name" value="Bromodomain-like"/>
    <property type="match status" value="1"/>
</dbReference>
<dbReference type="Pfam" id="PF00439">
    <property type="entry name" value="Bromodomain"/>
    <property type="match status" value="1"/>
</dbReference>
<feature type="region of interest" description="Disordered" evidence="9">
    <location>
        <begin position="655"/>
        <end position="683"/>
    </location>
</feature>
<dbReference type="eggNOG" id="KOG1474">
    <property type="taxonomic scope" value="Eukaryota"/>
</dbReference>
<evidence type="ECO:0000259" key="11">
    <source>
        <dbReference type="PROSITE" id="PS51525"/>
    </source>
</evidence>
<evidence type="ECO:0000256" key="4">
    <source>
        <dbReference type="ARBA" id="ARBA00023117"/>
    </source>
</evidence>
<dbReference type="STRING" id="4155.A0A022Q7B8"/>
<accession>A0A022Q7B8</accession>
<dbReference type="EMBL" id="KI632182">
    <property type="protein sequence ID" value="EYU23138.1"/>
    <property type="molecule type" value="Genomic_DNA"/>
</dbReference>
<comment type="subcellular location">
    <subcellularLocation>
        <location evidence="1">Nucleus</location>
    </subcellularLocation>
</comment>
<name>A0A022Q7B8_ERYGU</name>
<keyword evidence="2" id="KW-0805">Transcription regulation</keyword>
<proteinExistence type="predicted"/>
<feature type="region of interest" description="Disordered" evidence="9">
    <location>
        <begin position="368"/>
        <end position="441"/>
    </location>
</feature>
<dbReference type="InterPro" id="IPR027353">
    <property type="entry name" value="NET_dom"/>
</dbReference>
<dbReference type="Proteomes" id="UP000030748">
    <property type="component" value="Unassembled WGS sequence"/>
</dbReference>
<evidence type="ECO:0000313" key="12">
    <source>
        <dbReference type="EMBL" id="EYU23138.1"/>
    </source>
</evidence>
<evidence type="ECO:0000256" key="9">
    <source>
        <dbReference type="SAM" id="MobiDB-lite"/>
    </source>
</evidence>
<dbReference type="SUPFAM" id="SSF47370">
    <property type="entry name" value="Bromodomain"/>
    <property type="match status" value="1"/>
</dbReference>
<organism evidence="12 13">
    <name type="scientific">Erythranthe guttata</name>
    <name type="common">Yellow monkey flower</name>
    <name type="synonym">Mimulus guttatus</name>
    <dbReference type="NCBI Taxonomy" id="4155"/>
    <lineage>
        <taxon>Eukaryota</taxon>
        <taxon>Viridiplantae</taxon>
        <taxon>Streptophyta</taxon>
        <taxon>Embryophyta</taxon>
        <taxon>Tracheophyta</taxon>
        <taxon>Spermatophyta</taxon>
        <taxon>Magnoliopsida</taxon>
        <taxon>eudicotyledons</taxon>
        <taxon>Gunneridae</taxon>
        <taxon>Pentapetalae</taxon>
        <taxon>asterids</taxon>
        <taxon>lamiids</taxon>
        <taxon>Lamiales</taxon>
        <taxon>Phrymaceae</taxon>
        <taxon>Erythranthe</taxon>
    </lineage>
</organism>
<dbReference type="InterPro" id="IPR001487">
    <property type="entry name" value="Bromodomain"/>
</dbReference>
<reference evidence="12 13" key="1">
    <citation type="journal article" date="2013" name="Proc. Natl. Acad. Sci. U.S.A.">
        <title>Fine-scale variation in meiotic recombination in Mimulus inferred from population shotgun sequencing.</title>
        <authorList>
            <person name="Hellsten U."/>
            <person name="Wright K.M."/>
            <person name="Jenkins J."/>
            <person name="Shu S."/>
            <person name="Yuan Y."/>
            <person name="Wessler S.R."/>
            <person name="Schmutz J."/>
            <person name="Willis J.H."/>
            <person name="Rokhsar D.S."/>
        </authorList>
    </citation>
    <scope>NUCLEOTIDE SEQUENCE [LARGE SCALE GENOMIC DNA]</scope>
    <source>
        <strain evidence="13">cv. DUN x IM62</strain>
    </source>
</reference>
<dbReference type="PROSITE" id="PS50014">
    <property type="entry name" value="BROMODOMAIN_2"/>
    <property type="match status" value="1"/>
</dbReference>
<dbReference type="InterPro" id="IPR038336">
    <property type="entry name" value="NET_sf"/>
</dbReference>
<feature type="domain" description="Bromo" evidence="10">
    <location>
        <begin position="152"/>
        <end position="224"/>
    </location>
</feature>
<dbReference type="SMART" id="SM00297">
    <property type="entry name" value="BROMO"/>
    <property type="match status" value="1"/>
</dbReference>
<gene>
    <name evidence="12" type="ORF">MIMGU_mgv1a019799mg</name>
</gene>
<dbReference type="Pfam" id="PF17035">
    <property type="entry name" value="BET"/>
    <property type="match status" value="1"/>
</dbReference>
<evidence type="ECO:0000313" key="13">
    <source>
        <dbReference type="Proteomes" id="UP000030748"/>
    </source>
</evidence>
<dbReference type="GO" id="GO:0005634">
    <property type="term" value="C:nucleus"/>
    <property type="evidence" value="ECO:0007669"/>
    <property type="project" value="UniProtKB-SubCell"/>
</dbReference>
<dbReference type="PROSITE" id="PS51525">
    <property type="entry name" value="NET"/>
    <property type="match status" value="1"/>
</dbReference>
<feature type="domain" description="NET" evidence="11">
    <location>
        <begin position="272"/>
        <end position="354"/>
    </location>
</feature>
<keyword evidence="4 7" id="KW-0103">Bromodomain</keyword>
<dbReference type="CDD" id="cd05506">
    <property type="entry name" value="Bromo_plant1"/>
    <property type="match status" value="1"/>
</dbReference>
<feature type="coiled-coil region" evidence="8">
    <location>
        <begin position="552"/>
        <end position="606"/>
    </location>
</feature>
<feature type="compositionally biased region" description="Low complexity" evidence="9">
    <location>
        <begin position="419"/>
        <end position="439"/>
    </location>
</feature>
<evidence type="ECO:0000256" key="7">
    <source>
        <dbReference type="PROSITE-ProRule" id="PRU00035"/>
    </source>
</evidence>
<sequence length="683" mass="77053">MGRTRKVAKSYSSMFVPDYPPAVEAVADSECVGTEESYALKRKFTNLNVDSYDSFGAPRQIFSLSSMSQFEMKGLEKRLKIELEQVQNLQRKIDSFTNKSSIAEHFTGNKNFPGRNGARTKGGHVTAKKTESANRNFAVLMKECETLLSRLMTHQHAWIFNEPVDIVKHNVPDYFNVIKHPMDLGTIKRKLTSRQYSDPMGFAADVRLTFKNAMTYNPPGHVVHVMTEKMSKYFETRWKPIEKKFLTVMDELKSNAVVEPESTTFAGPTRSNLKKEHCKKGMSDIEKQKLGEELEASWTELPDNILDFVKESILDERNVSDDEIEIDFDTLNDETLFTIRKLLDDYLLQKKQNQVKVEPCEIQIHNESKSSHLSSQHCKERRPVDEDVDIIGDDVRPISSCIPGENDTDAARKNSNRNSSSSSSGDSGSSSSDSGSGSSAELDIVNNSDQVASVNEMEGPIAEPKKSDGNNEGPILVVLADFIFLTNCEQNAESNSPNCHEEVESGVPGRQVSPEKLYRAALLRGRFADIIIKAQENTVEKGADPEKLKFEKEEFERRRREEKARLQAEAEEARRKVEEEAAAEAQRKRQAEREAARQALQQMEKTVDIDESSQFMEALGVFTDQSFIQDTIPENCDENGLGGFKFPVTSNPLEQLGLYMKNEDDDDEEEEVEIERSPDTSSD</sequence>
<feature type="coiled-coil region" evidence="8">
    <location>
        <begin position="72"/>
        <end position="99"/>
    </location>
</feature>
<dbReference type="PANTHER" id="PTHR46136">
    <property type="entry name" value="TRANSCRIPTION FACTOR GTE8"/>
    <property type="match status" value="1"/>
</dbReference>
<dbReference type="PRINTS" id="PR00503">
    <property type="entry name" value="BROMODOMAIN"/>
</dbReference>
<dbReference type="InterPro" id="IPR036427">
    <property type="entry name" value="Bromodomain-like_sf"/>
</dbReference>
<dbReference type="AlphaFoldDB" id="A0A022Q7B8"/>
<protein>
    <recommendedName>
        <fullName evidence="14">Bromo domain-containing protein</fullName>
    </recommendedName>
</protein>
<evidence type="ECO:0000256" key="8">
    <source>
        <dbReference type="SAM" id="Coils"/>
    </source>
</evidence>
<evidence type="ECO:0000256" key="5">
    <source>
        <dbReference type="ARBA" id="ARBA00023163"/>
    </source>
</evidence>
<feature type="compositionally biased region" description="Acidic residues" evidence="9">
    <location>
        <begin position="663"/>
        <end position="673"/>
    </location>
</feature>
<keyword evidence="6" id="KW-0539">Nucleus</keyword>
<evidence type="ECO:0008006" key="14">
    <source>
        <dbReference type="Google" id="ProtNLM"/>
    </source>
</evidence>
<feature type="compositionally biased region" description="Basic and acidic residues" evidence="9">
    <location>
        <begin position="674"/>
        <end position="683"/>
    </location>
</feature>
<dbReference type="Gene3D" id="1.20.1270.220">
    <property type="match status" value="1"/>
</dbReference>
<keyword evidence="5" id="KW-0804">Transcription</keyword>
<evidence type="ECO:0000256" key="6">
    <source>
        <dbReference type="ARBA" id="ARBA00023242"/>
    </source>
</evidence>
<dbReference type="PANTHER" id="PTHR46136:SF33">
    <property type="entry name" value="TRANSCRIPTION FACTOR GTE10"/>
    <property type="match status" value="1"/>
</dbReference>
<evidence type="ECO:0000256" key="1">
    <source>
        <dbReference type="ARBA" id="ARBA00004123"/>
    </source>
</evidence>
<evidence type="ECO:0000256" key="3">
    <source>
        <dbReference type="ARBA" id="ARBA00023054"/>
    </source>
</evidence>
<evidence type="ECO:0000259" key="10">
    <source>
        <dbReference type="PROSITE" id="PS50014"/>
    </source>
</evidence>